<evidence type="ECO:0000256" key="5">
    <source>
        <dbReference type="ARBA" id="ARBA00022741"/>
    </source>
</evidence>
<dbReference type="Gene3D" id="3.40.50.620">
    <property type="entry name" value="HUPs"/>
    <property type="match status" value="1"/>
</dbReference>
<keyword evidence="5 8" id="KW-0547">Nucleotide-binding</keyword>
<dbReference type="InterPro" id="IPR014729">
    <property type="entry name" value="Rossmann-like_a/b/a_fold"/>
</dbReference>
<feature type="active site" description="Proton donor" evidence="8">
    <location>
        <position position="36"/>
    </location>
</feature>
<feature type="binding site" evidence="8">
    <location>
        <begin position="29"/>
        <end position="36"/>
    </location>
    <ligand>
        <name>ATP</name>
        <dbReference type="ChEBI" id="CHEBI:30616"/>
    </ligand>
</feature>
<feature type="binding site" evidence="8">
    <location>
        <position position="60"/>
    </location>
    <ligand>
        <name>(R)-pantoate</name>
        <dbReference type="ChEBI" id="CHEBI:15980"/>
    </ligand>
</feature>
<comment type="caution">
    <text evidence="9">The sequence shown here is derived from an EMBL/GenBank/DDBJ whole genome shotgun (WGS) entry which is preliminary data.</text>
</comment>
<dbReference type="NCBIfam" id="TIGR00018">
    <property type="entry name" value="panC"/>
    <property type="match status" value="1"/>
</dbReference>
<dbReference type="HAMAP" id="MF_00158">
    <property type="entry name" value="PanC"/>
    <property type="match status" value="1"/>
</dbReference>
<evidence type="ECO:0000256" key="6">
    <source>
        <dbReference type="ARBA" id="ARBA00022840"/>
    </source>
</evidence>
<feature type="binding site" evidence="8">
    <location>
        <position position="153"/>
    </location>
    <ligand>
        <name>(R)-pantoate</name>
        <dbReference type="ChEBI" id="CHEBI:15980"/>
    </ligand>
</feature>
<evidence type="ECO:0000256" key="2">
    <source>
        <dbReference type="ARBA" id="ARBA00009256"/>
    </source>
</evidence>
<evidence type="ECO:0000256" key="4">
    <source>
        <dbReference type="ARBA" id="ARBA00022655"/>
    </source>
</evidence>
<dbReference type="InterPro" id="IPR004821">
    <property type="entry name" value="Cyt_trans-like"/>
</dbReference>
<evidence type="ECO:0000256" key="1">
    <source>
        <dbReference type="ARBA" id="ARBA00004990"/>
    </source>
</evidence>
<feature type="binding site" evidence="8">
    <location>
        <begin position="184"/>
        <end position="187"/>
    </location>
    <ligand>
        <name>ATP</name>
        <dbReference type="ChEBI" id="CHEBI:30616"/>
    </ligand>
</feature>
<gene>
    <name evidence="8 9" type="primary">panC</name>
    <name evidence="9" type="ORF">ACFSBI_12050</name>
</gene>
<keyword evidence="6 8" id="KW-0067">ATP-binding</keyword>
<comment type="catalytic activity">
    <reaction evidence="7 8">
        <text>(R)-pantoate + beta-alanine + ATP = (R)-pantothenate + AMP + diphosphate + H(+)</text>
        <dbReference type="Rhea" id="RHEA:10912"/>
        <dbReference type="ChEBI" id="CHEBI:15378"/>
        <dbReference type="ChEBI" id="CHEBI:15980"/>
        <dbReference type="ChEBI" id="CHEBI:29032"/>
        <dbReference type="ChEBI" id="CHEBI:30616"/>
        <dbReference type="ChEBI" id="CHEBI:33019"/>
        <dbReference type="ChEBI" id="CHEBI:57966"/>
        <dbReference type="ChEBI" id="CHEBI:456215"/>
        <dbReference type="EC" id="6.3.2.1"/>
    </reaction>
</comment>
<evidence type="ECO:0000256" key="7">
    <source>
        <dbReference type="ARBA" id="ARBA00048258"/>
    </source>
</evidence>
<protein>
    <recommendedName>
        <fullName evidence="8">Pantothenate synthetase</fullName>
        <shortName evidence="8">PS</shortName>
        <ecNumber evidence="8">6.3.2.1</ecNumber>
    </recommendedName>
    <alternativeName>
        <fullName evidence="8">Pantoate--beta-alanine ligase</fullName>
    </alternativeName>
    <alternativeName>
        <fullName evidence="8">Pantoate-activating enzyme</fullName>
    </alternativeName>
</protein>
<dbReference type="EC" id="6.3.2.1" evidence="8"/>
<proteinExistence type="inferred from homology"/>
<dbReference type="Proteomes" id="UP001597347">
    <property type="component" value="Unassembled WGS sequence"/>
</dbReference>
<comment type="pathway">
    <text evidence="1 8">Cofactor biosynthesis; (R)-pantothenate biosynthesis; (R)-pantothenate from (R)-pantoate and beta-alanine: step 1/1.</text>
</comment>
<evidence type="ECO:0000256" key="8">
    <source>
        <dbReference type="HAMAP-Rule" id="MF_00158"/>
    </source>
</evidence>
<comment type="similarity">
    <text evidence="2 8">Belongs to the pantothenate synthetase family.</text>
</comment>
<dbReference type="EMBL" id="JBHUEA010000018">
    <property type="protein sequence ID" value="MFD1722282.1"/>
    <property type="molecule type" value="Genomic_DNA"/>
</dbReference>
<feature type="binding site" evidence="8">
    <location>
        <position position="176"/>
    </location>
    <ligand>
        <name>ATP</name>
        <dbReference type="ChEBI" id="CHEBI:30616"/>
    </ligand>
</feature>
<comment type="miscellaneous">
    <text evidence="8">The reaction proceeds by a bi uni uni bi ping pong mechanism.</text>
</comment>
<keyword evidence="10" id="KW-1185">Reference proteome</keyword>
<name>A0ABW4LGA0_9MICO</name>
<dbReference type="GO" id="GO:0004592">
    <property type="term" value="F:pantoate-beta-alanine ligase activity"/>
    <property type="evidence" value="ECO:0007669"/>
    <property type="project" value="UniProtKB-EC"/>
</dbReference>
<dbReference type="NCBIfam" id="TIGR00125">
    <property type="entry name" value="cyt_tran_rel"/>
    <property type="match status" value="1"/>
</dbReference>
<feature type="binding site" evidence="8">
    <location>
        <position position="60"/>
    </location>
    <ligand>
        <name>beta-alanine</name>
        <dbReference type="ChEBI" id="CHEBI:57966"/>
    </ligand>
</feature>
<evidence type="ECO:0000256" key="3">
    <source>
        <dbReference type="ARBA" id="ARBA00022598"/>
    </source>
</evidence>
<comment type="function">
    <text evidence="8">Catalyzes the condensation of pantoate with beta-alanine in an ATP-dependent reaction via a pantoyl-adenylate intermediate.</text>
</comment>
<comment type="subunit">
    <text evidence="8">Homodimer.</text>
</comment>
<keyword evidence="3 8" id="KW-0436">Ligase</keyword>
<sequence>MTTTVTTIAGLRERLAATPGARVALVPTMGALHAGHLALVARAREIADVVVVSVFVNPLQFGRGEDLERYPRDLAADEALLEGAGADLVFAPPPEEVYPEGEPQVRVTAGPVGALYEGAVRPGHFDGVLTVVLKLLHVAGPDAVVFGQKDAQQVFLVRRMVADLDVPVRVEVVGIVREDDGLAMSSRNRYLDAAHRRLARGVPAALDAAEAARADGTDAMVDAAGRALGADAALDYLAVVDPESFLPVPPGYRGPALVLVAARVGGTRLIDNRSVPLG</sequence>
<dbReference type="InterPro" id="IPR042176">
    <property type="entry name" value="Pantoate_ligase_C"/>
</dbReference>
<organism evidence="9 10">
    <name type="scientific">Amnibacterium endophyticum</name>
    <dbReference type="NCBI Taxonomy" id="2109337"/>
    <lineage>
        <taxon>Bacteria</taxon>
        <taxon>Bacillati</taxon>
        <taxon>Actinomycetota</taxon>
        <taxon>Actinomycetes</taxon>
        <taxon>Micrococcales</taxon>
        <taxon>Microbacteriaceae</taxon>
        <taxon>Amnibacterium</taxon>
    </lineage>
</organism>
<comment type="subcellular location">
    <subcellularLocation>
        <location evidence="8">Cytoplasm</location>
    </subcellularLocation>
</comment>
<dbReference type="PANTHER" id="PTHR21299:SF1">
    <property type="entry name" value="PANTOATE--BETA-ALANINE LIGASE"/>
    <property type="match status" value="1"/>
</dbReference>
<dbReference type="Gene3D" id="3.30.1300.10">
    <property type="entry name" value="Pantoate-beta-alanine ligase, C-terminal domain"/>
    <property type="match status" value="1"/>
</dbReference>
<reference evidence="10" key="1">
    <citation type="journal article" date="2019" name="Int. J. Syst. Evol. Microbiol.">
        <title>The Global Catalogue of Microorganisms (GCM) 10K type strain sequencing project: providing services to taxonomists for standard genome sequencing and annotation.</title>
        <authorList>
            <consortium name="The Broad Institute Genomics Platform"/>
            <consortium name="The Broad Institute Genome Sequencing Center for Infectious Disease"/>
            <person name="Wu L."/>
            <person name="Ma J."/>
        </authorList>
    </citation>
    <scope>NUCLEOTIDE SEQUENCE [LARGE SCALE GENOMIC DNA]</scope>
    <source>
        <strain evidence="10">CGMCC 1.12471</strain>
    </source>
</reference>
<evidence type="ECO:0000313" key="9">
    <source>
        <dbReference type="EMBL" id="MFD1722282.1"/>
    </source>
</evidence>
<accession>A0ABW4LGA0</accession>
<dbReference type="RefSeq" id="WP_377935248.1">
    <property type="nucleotide sequence ID" value="NZ_JBHUEA010000018.1"/>
</dbReference>
<dbReference type="SUPFAM" id="SSF52374">
    <property type="entry name" value="Nucleotidylyl transferase"/>
    <property type="match status" value="1"/>
</dbReference>
<feature type="binding site" evidence="8">
    <location>
        <begin position="147"/>
        <end position="150"/>
    </location>
    <ligand>
        <name>ATP</name>
        <dbReference type="ChEBI" id="CHEBI:30616"/>
    </ligand>
</feature>
<keyword evidence="4 8" id="KW-0566">Pantothenate biosynthesis</keyword>
<keyword evidence="8" id="KW-0963">Cytoplasm</keyword>
<dbReference type="Pfam" id="PF02569">
    <property type="entry name" value="Pantoate_ligase"/>
    <property type="match status" value="1"/>
</dbReference>
<dbReference type="InterPro" id="IPR003721">
    <property type="entry name" value="Pantoate_ligase"/>
</dbReference>
<dbReference type="PANTHER" id="PTHR21299">
    <property type="entry name" value="CYTIDYLATE KINASE/PANTOATE-BETA-ALANINE LIGASE"/>
    <property type="match status" value="1"/>
</dbReference>
<evidence type="ECO:0000313" key="10">
    <source>
        <dbReference type="Proteomes" id="UP001597347"/>
    </source>
</evidence>